<dbReference type="OrthoDB" id="10018095at2"/>
<gene>
    <name evidence="3" type="ORF">B5G41_12290</name>
</gene>
<sequence>MKTCPNCGYDKLADTARFCHKCGCDCAAVQVKRTPAAEAPEAAPLVGDKNLINESTIIGKQEKYEASNITIHNNITEDHSHTTIVCAVSGKRIYLDHSVVCPKCGKQVALEYYVEASKRCENCEQQAREEYRAFVVRTTGAGPLDAACKQQLDGEAQRLQIDAATQASILRARLQKPAGKSAELTSVQRAELEAAVSRLITATEPEPAQKSLEALTVLHENSSNYEADYWYFLARAVVCPEESVKAYEEELTDDYWQRYWGFLGYCNTGSPKGGAAVDRLRSVFGQREDDIRLAEAIYYLARGFDAFETSMLGRAGELASSVRREYLSKPLVPVYDTLQRLVRENIRLEEKYTPMETFVFVDVFRAGKYIEYLCAEQARKEQEAREAEARREQEAREAEAKLERERQAAEQALRRKQAEMSADRSKRMEQEMARLGGAKPAATQQADSKAFAGYETVVPGTKKRNWGKTILIVVVCLIALIGLLFLIPAPESLQ</sequence>
<dbReference type="EMBL" id="NFHB01000008">
    <property type="protein sequence ID" value="OUN02442.1"/>
    <property type="molecule type" value="Genomic_DNA"/>
</dbReference>
<protein>
    <submittedName>
        <fullName evidence="3">Uncharacterized protein</fullName>
    </submittedName>
</protein>
<dbReference type="eggNOG" id="ENOG502ZUQH">
    <property type="taxonomic scope" value="Bacteria"/>
</dbReference>
<evidence type="ECO:0000313" key="4">
    <source>
        <dbReference type="Proteomes" id="UP000195772"/>
    </source>
</evidence>
<feature type="compositionally biased region" description="Basic and acidic residues" evidence="1">
    <location>
        <begin position="385"/>
        <end position="432"/>
    </location>
</feature>
<name>A0A1Y3QS09_9BACT</name>
<evidence type="ECO:0000256" key="2">
    <source>
        <dbReference type="SAM" id="Phobius"/>
    </source>
</evidence>
<feature type="transmembrane region" description="Helical" evidence="2">
    <location>
        <begin position="470"/>
        <end position="489"/>
    </location>
</feature>
<proteinExistence type="predicted"/>
<evidence type="ECO:0000256" key="1">
    <source>
        <dbReference type="SAM" id="MobiDB-lite"/>
    </source>
</evidence>
<keyword evidence="2" id="KW-1133">Transmembrane helix</keyword>
<keyword evidence="2" id="KW-0812">Transmembrane</keyword>
<dbReference type="AlphaFoldDB" id="A0A1Y3QS09"/>
<feature type="region of interest" description="Disordered" evidence="1">
    <location>
        <begin position="385"/>
        <end position="444"/>
    </location>
</feature>
<evidence type="ECO:0000313" key="3">
    <source>
        <dbReference type="EMBL" id="OUN02442.1"/>
    </source>
</evidence>
<comment type="caution">
    <text evidence="3">The sequence shown here is derived from an EMBL/GenBank/DDBJ whole genome shotgun (WGS) entry which is preliminary data.</text>
</comment>
<reference evidence="4" key="1">
    <citation type="submission" date="2017-04" db="EMBL/GenBank/DDBJ databases">
        <title>Function of individual gut microbiota members based on whole genome sequencing of pure cultures obtained from chicken caecum.</title>
        <authorList>
            <person name="Medvecky M."/>
            <person name="Cejkova D."/>
            <person name="Polansky O."/>
            <person name="Karasova D."/>
            <person name="Kubasova T."/>
            <person name="Cizek A."/>
            <person name="Rychlik I."/>
        </authorList>
    </citation>
    <scope>NUCLEOTIDE SEQUENCE [LARGE SCALE GENOMIC DNA]</scope>
    <source>
        <strain evidence="4">An90</strain>
    </source>
</reference>
<dbReference type="RefSeq" id="WP_087403193.1">
    <property type="nucleotide sequence ID" value="NZ_NFHB01000008.1"/>
</dbReference>
<keyword evidence="2" id="KW-0472">Membrane</keyword>
<dbReference type="Proteomes" id="UP000195772">
    <property type="component" value="Unassembled WGS sequence"/>
</dbReference>
<accession>A0A1Y3QS09</accession>
<organism evidence="3 4">
    <name type="scientific">Alistipes onderdonkii</name>
    <dbReference type="NCBI Taxonomy" id="328813"/>
    <lineage>
        <taxon>Bacteria</taxon>
        <taxon>Pseudomonadati</taxon>
        <taxon>Bacteroidota</taxon>
        <taxon>Bacteroidia</taxon>
        <taxon>Bacteroidales</taxon>
        <taxon>Rikenellaceae</taxon>
        <taxon>Alistipes</taxon>
    </lineage>
</organism>